<feature type="transmembrane region" description="Helical" evidence="2">
    <location>
        <begin position="94"/>
        <end position="115"/>
    </location>
</feature>
<evidence type="ECO:0000313" key="4">
    <source>
        <dbReference type="EMBL" id="GIG74987.1"/>
    </source>
</evidence>
<keyword evidence="2" id="KW-1133">Transmembrane helix</keyword>
<evidence type="ECO:0000313" key="5">
    <source>
        <dbReference type="Proteomes" id="UP000653674"/>
    </source>
</evidence>
<dbReference type="AlphaFoldDB" id="A0A8J3PMK3"/>
<feature type="transmembrane region" description="Helical" evidence="2">
    <location>
        <begin position="37"/>
        <end position="57"/>
    </location>
</feature>
<comment type="similarity">
    <text evidence="1">Belongs to the EamA transporter family.</text>
</comment>
<feature type="transmembrane region" description="Helical" evidence="2">
    <location>
        <begin position="69"/>
        <end position="88"/>
    </location>
</feature>
<dbReference type="SUPFAM" id="SSF103481">
    <property type="entry name" value="Multidrug resistance efflux transporter EmrE"/>
    <property type="match status" value="2"/>
</dbReference>
<dbReference type="InterPro" id="IPR037185">
    <property type="entry name" value="EmrE-like"/>
</dbReference>
<dbReference type="Pfam" id="PF00892">
    <property type="entry name" value="EamA"/>
    <property type="match status" value="2"/>
</dbReference>
<evidence type="ECO:0000259" key="3">
    <source>
        <dbReference type="Pfam" id="PF00892"/>
    </source>
</evidence>
<proteinExistence type="inferred from homology"/>
<dbReference type="Proteomes" id="UP000653674">
    <property type="component" value="Unassembled WGS sequence"/>
</dbReference>
<evidence type="ECO:0000256" key="1">
    <source>
        <dbReference type="ARBA" id="ARBA00007362"/>
    </source>
</evidence>
<keyword evidence="2" id="KW-0812">Transmembrane</keyword>
<accession>A0A8J3PMK3</accession>
<sequence>MMGKRVWGAPLVLLSATCFGFLPTFTAYAYQHRITVFTLLFLRFSIAALLFFGYLAVRGQLRLPRGRDLALLAVLGGVLYELQSITFFSSVRYIPPPLAVLLLYLFPAIVMLLSVVMDRERLSGRRLTAMLVAFAGIALIFGLPGGSVNLLGVVLAVGSAIFYSLYIVFGNRVSPSVSPMAIGGYVCVFGAISSGLVGGATGELRFDFAPAGWWPVLGLAVVSTVVAIGSFFAGMSLIGPSSAAVLSMFEPVVSIIAAWLLLGSQLTGPQLFGGAVVLVGAVLAVTAVRPGPDGTPAEAAAGELESKPVA</sequence>
<feature type="transmembrane region" description="Helical" evidence="2">
    <location>
        <begin position="244"/>
        <end position="262"/>
    </location>
</feature>
<feature type="transmembrane region" description="Helical" evidence="2">
    <location>
        <begin position="181"/>
        <end position="200"/>
    </location>
</feature>
<gene>
    <name evidence="4" type="ORF">Pfl04_33910</name>
</gene>
<feature type="transmembrane region" description="Helical" evidence="2">
    <location>
        <begin position="268"/>
        <end position="288"/>
    </location>
</feature>
<name>A0A8J3PMK3_9ACTN</name>
<feature type="domain" description="EamA" evidence="3">
    <location>
        <begin position="7"/>
        <end position="141"/>
    </location>
</feature>
<reference evidence="4" key="1">
    <citation type="submission" date="2021-01" db="EMBL/GenBank/DDBJ databases">
        <title>Whole genome shotgun sequence of Planosporangium flavigriseum NBRC 105377.</title>
        <authorList>
            <person name="Komaki H."/>
            <person name="Tamura T."/>
        </authorList>
    </citation>
    <scope>NUCLEOTIDE SEQUENCE</scope>
    <source>
        <strain evidence="4">NBRC 105377</strain>
    </source>
</reference>
<keyword evidence="5" id="KW-1185">Reference proteome</keyword>
<dbReference type="PANTHER" id="PTHR22911">
    <property type="entry name" value="ACYL-MALONYL CONDENSING ENZYME-RELATED"/>
    <property type="match status" value="1"/>
</dbReference>
<dbReference type="PANTHER" id="PTHR22911:SF79">
    <property type="entry name" value="MOBA-LIKE NTP TRANSFERASE DOMAIN-CONTAINING PROTEIN"/>
    <property type="match status" value="1"/>
</dbReference>
<organism evidence="4 5">
    <name type="scientific">Planosporangium flavigriseum</name>
    <dbReference type="NCBI Taxonomy" id="373681"/>
    <lineage>
        <taxon>Bacteria</taxon>
        <taxon>Bacillati</taxon>
        <taxon>Actinomycetota</taxon>
        <taxon>Actinomycetes</taxon>
        <taxon>Micromonosporales</taxon>
        <taxon>Micromonosporaceae</taxon>
        <taxon>Planosporangium</taxon>
    </lineage>
</organism>
<comment type="caution">
    <text evidence="4">The sequence shown here is derived from an EMBL/GenBank/DDBJ whole genome shotgun (WGS) entry which is preliminary data.</text>
</comment>
<protein>
    <recommendedName>
        <fullName evidence="3">EamA domain-containing protein</fullName>
    </recommendedName>
</protein>
<evidence type="ECO:0000256" key="2">
    <source>
        <dbReference type="SAM" id="Phobius"/>
    </source>
</evidence>
<feature type="transmembrane region" description="Helical" evidence="2">
    <location>
        <begin position="127"/>
        <end position="144"/>
    </location>
</feature>
<feature type="transmembrane region" description="Helical" evidence="2">
    <location>
        <begin position="150"/>
        <end position="169"/>
    </location>
</feature>
<dbReference type="GO" id="GO:0016020">
    <property type="term" value="C:membrane"/>
    <property type="evidence" value="ECO:0007669"/>
    <property type="project" value="InterPro"/>
</dbReference>
<feature type="transmembrane region" description="Helical" evidence="2">
    <location>
        <begin position="212"/>
        <end position="232"/>
    </location>
</feature>
<feature type="domain" description="EamA" evidence="3">
    <location>
        <begin position="151"/>
        <end position="285"/>
    </location>
</feature>
<dbReference type="EMBL" id="BONU01000025">
    <property type="protein sequence ID" value="GIG74987.1"/>
    <property type="molecule type" value="Genomic_DNA"/>
</dbReference>
<keyword evidence="2" id="KW-0472">Membrane</keyword>
<dbReference type="InterPro" id="IPR000620">
    <property type="entry name" value="EamA_dom"/>
</dbReference>